<feature type="coiled-coil region" evidence="9">
    <location>
        <begin position="711"/>
        <end position="741"/>
    </location>
</feature>
<evidence type="ECO:0000256" key="1">
    <source>
        <dbReference type="ARBA" id="ARBA00004138"/>
    </source>
</evidence>
<feature type="compositionally biased region" description="Basic and acidic residues" evidence="10">
    <location>
        <begin position="928"/>
        <end position="943"/>
    </location>
</feature>
<feature type="coiled-coil region" evidence="9">
    <location>
        <begin position="1550"/>
        <end position="1577"/>
    </location>
</feature>
<evidence type="ECO:0000256" key="6">
    <source>
        <dbReference type="ARBA" id="ARBA00023054"/>
    </source>
</evidence>
<reference evidence="11" key="1">
    <citation type="submission" date="2021-01" db="EMBL/GenBank/DDBJ databases">
        <authorList>
            <consortium name="Genoscope - CEA"/>
            <person name="William W."/>
        </authorList>
    </citation>
    <scope>NUCLEOTIDE SEQUENCE</scope>
</reference>
<keyword evidence="4" id="KW-0853">WD repeat</keyword>
<comment type="subcellular location">
    <subcellularLocation>
        <location evidence="1">Cell projection</location>
        <location evidence="1">Cilium</location>
    </subcellularLocation>
    <subcellularLocation>
        <location evidence="2">Cytoplasm</location>
        <location evidence="2">Cytoskeleton</location>
    </subcellularLocation>
</comment>
<keyword evidence="5" id="KW-0677">Repeat</keyword>
<evidence type="ECO:0000256" key="7">
    <source>
        <dbReference type="ARBA" id="ARBA00023212"/>
    </source>
</evidence>
<evidence type="ECO:0000313" key="11">
    <source>
        <dbReference type="EMBL" id="CAD8163583.1"/>
    </source>
</evidence>
<dbReference type="OMA" id="REKCRVK"/>
<keyword evidence="7" id="KW-0206">Cytoskeleton</keyword>
<dbReference type="PANTHER" id="PTHR14885">
    <property type="entry name" value="CILIA- AND FLAGELLA-ASSOCIATED PROTEIN 43-RELATED"/>
    <property type="match status" value="1"/>
</dbReference>
<accession>A0A8S1UHI0</accession>
<organism evidence="11 12">
    <name type="scientific">Paramecium octaurelia</name>
    <dbReference type="NCBI Taxonomy" id="43137"/>
    <lineage>
        <taxon>Eukaryota</taxon>
        <taxon>Sar</taxon>
        <taxon>Alveolata</taxon>
        <taxon>Ciliophora</taxon>
        <taxon>Intramacronucleata</taxon>
        <taxon>Oligohymenophorea</taxon>
        <taxon>Peniculida</taxon>
        <taxon>Parameciidae</taxon>
        <taxon>Paramecium</taxon>
    </lineage>
</organism>
<evidence type="ECO:0000256" key="9">
    <source>
        <dbReference type="SAM" id="Coils"/>
    </source>
</evidence>
<keyword evidence="3" id="KW-0963">Cytoplasm</keyword>
<evidence type="ECO:0000256" key="8">
    <source>
        <dbReference type="ARBA" id="ARBA00023273"/>
    </source>
</evidence>
<dbReference type="Proteomes" id="UP000683925">
    <property type="component" value="Unassembled WGS sequence"/>
</dbReference>
<gene>
    <name evidence="11" type="ORF">POCTA_138.1.T0430238</name>
</gene>
<evidence type="ECO:0000256" key="2">
    <source>
        <dbReference type="ARBA" id="ARBA00004245"/>
    </source>
</evidence>
<comment type="caution">
    <text evidence="11">The sequence shown here is derived from an EMBL/GenBank/DDBJ whole genome shotgun (WGS) entry which is preliminary data.</text>
</comment>
<evidence type="ECO:0000256" key="5">
    <source>
        <dbReference type="ARBA" id="ARBA00022737"/>
    </source>
</evidence>
<dbReference type="GO" id="GO:0060271">
    <property type="term" value="P:cilium assembly"/>
    <property type="evidence" value="ECO:0007669"/>
    <property type="project" value="TreeGrafter"/>
</dbReference>
<feature type="coiled-coil region" evidence="9">
    <location>
        <begin position="1210"/>
        <end position="1258"/>
    </location>
</feature>
<evidence type="ECO:0000313" key="12">
    <source>
        <dbReference type="Proteomes" id="UP000683925"/>
    </source>
</evidence>
<dbReference type="EMBL" id="CAJJDP010000043">
    <property type="protein sequence ID" value="CAD8163583.1"/>
    <property type="molecule type" value="Genomic_DNA"/>
</dbReference>
<keyword evidence="6 9" id="KW-0175">Coiled coil</keyword>
<feature type="coiled-coil region" evidence="9">
    <location>
        <begin position="1387"/>
        <end position="1421"/>
    </location>
</feature>
<sequence>MFSKKWVNIFSDCIAFTGDKWELLEQDTIGFLAGNTLCKWNLENNSKTFVHSQRQGFQCFTVHYRKNILVVAEYGLNPLVHVYDNENEYDLVGVSPLEILQMEVSNCGRYLLVILGVPKFEICLWDLREKCRVKGKFSQLPLKLNFIEAKFTILGERILIRYANELQLYQITPHYDNQIQKQVQLELVTSIELSAPTIMVQDYNLIDDSKTQFEQNNIYLIQGNVLIYLDGTNLTEIARHECHSEIKHLIPTQVHLIVVYVNSKIEWLYKYITNNLEDKVAVPFKVNKKYNFHDRREVKKIMYNQQCTKLICSQDNATLFIIPVAAEGFLGEDEAQVDQQEEDKIIDLTHEIEPVKLGPFQRGVITFIREYKQHNVIVCGSDQGVVLFMDVITKQPLSSFNIEGKIISGELIEPNLIIGTSAGVLRFYNVADIRQPVLFKMIKLYIDKAISSISINDNNLAVCSSDSPTVFFFQNENLIGFVDLPFNCQAIAYGKGQLFCICSFLLLSIPQPKQQQSLKLEVQIMGRKIDPDQTLLIVTPQQEVITTGKDKIFKKYKFPEELLSKMDLKMRVANQPPVDEQDGHQLPATCLAIKDFLYSSAKDGTIMFRSYQQLNQDVRLLRGHNLKSGGVSTIYVSQKYKMIYSGGFEGDIFWWTGEKIRGDSDAAQLMKNNYNAPMEIQDMPDQEVRYYQQVLESEFLEQQAPIREQQKKQTKDLLKQIQTKLNALLQENAEADELEKLQRDEFVIDLYARDAILEDGKKQQQALRDLVKKENVKQEILYQLIKERTWDQIEIPLKGVNGLIQHIIVTNYHIRVRQSEEMRKLKLIRELRKQEIRELKIRKQQAIKEAWSIEEHIQDPKYIINSKPGVQTMVLNDYEKKEEVAPTKVAAKPGVGGVQQKQPPGRAQAGAASIKARQQQQQQQQQQEEEKRQEEEKQKELEKQQQQQKVTEEKKEGSEELTEWDYLYGVSELFTLNRKRNQMILINDVIFSMKRQFNAEFELIQKQRQQQLDNINERNKRIIEINGELKRDPQLQQMKKNILEDPEKILTVKPEEIGFQQYETREMREKKEQERLKEEARLKALMADDSGVRAVKDMMGGTLEEKKETPLDEKLEVEEWMKKSPDDMTEEERMKLKEFEVRKQKLEEEKEKIRKNLEAELKKLNNEITDICQRFDDKLLILFRRKLEYDYRILEQELSIVRLALSIIISQQAQLRVSELEKLHDEMTTQLNQLQQMKNNLDQTRDLTQQQRKTLNDQIVNYFNRGQTAGMDANKVKILWQYAFEDQKTNERAKQESDEKLLKIQKYKDVLIQIDPLFENQKKIISAQLDEQFETYLFDIQEKASNLQGIDFEHVRDQLLQVLTQRFRMKLEYEKIDKDSNDLENFNKKFEQEFNQLSSQLQNSEEDIQSLHSMLEKSRSNIEVMFRFKQGYVEISQDKPVPNLQDAALIPRETIEKKNDEIKKEGDAKIELMKDIIKSKYQVEKNEYDLKKRDLIIQDLECKTREVQLLKVKKEMQIALTKDDTRLNERELANLKDQIDLLKSATDKRLQIINKKREKIEKDIDFIKKENQQLIGQGGVLSGNVKQLQDISDMQNKKNVRQGEEQQEPQEDKFTQIARNYRLFKKAKEQAEEIEILRDELTKLKAKTFANFQQVQR</sequence>
<evidence type="ECO:0000256" key="10">
    <source>
        <dbReference type="SAM" id="MobiDB-lite"/>
    </source>
</evidence>
<feature type="coiled-coil region" evidence="9">
    <location>
        <begin position="1129"/>
        <end position="1174"/>
    </location>
</feature>
<keyword evidence="8" id="KW-0966">Cell projection</keyword>
<feature type="coiled-coil region" evidence="9">
    <location>
        <begin position="1059"/>
        <end position="1088"/>
    </location>
</feature>
<protein>
    <recommendedName>
        <fullName evidence="13">Cilia- and flagella-associated protein 43</fullName>
    </recommendedName>
</protein>
<evidence type="ECO:0008006" key="13">
    <source>
        <dbReference type="Google" id="ProtNLM"/>
    </source>
</evidence>
<name>A0A8S1UHI0_PAROT</name>
<dbReference type="PANTHER" id="PTHR14885:SF1">
    <property type="entry name" value="CILIA- AND FLAGELLA-ASSOCIATED PROTEIN 43"/>
    <property type="match status" value="1"/>
</dbReference>
<evidence type="ECO:0000256" key="4">
    <source>
        <dbReference type="ARBA" id="ARBA00022574"/>
    </source>
</evidence>
<dbReference type="Pfam" id="PF25828">
    <property type="entry name" value="CC_Cfap43"/>
    <property type="match status" value="2"/>
</dbReference>
<feature type="region of interest" description="Disordered" evidence="10">
    <location>
        <begin position="885"/>
        <end position="956"/>
    </location>
</feature>
<dbReference type="GO" id="GO:0005930">
    <property type="term" value="C:axoneme"/>
    <property type="evidence" value="ECO:0007669"/>
    <property type="project" value="TreeGrafter"/>
</dbReference>
<keyword evidence="12" id="KW-1185">Reference proteome</keyword>
<dbReference type="OrthoDB" id="64353at2759"/>
<proteinExistence type="predicted"/>
<evidence type="ECO:0000256" key="3">
    <source>
        <dbReference type="ARBA" id="ARBA00022490"/>
    </source>
</evidence>